<gene>
    <name evidence="2" type="ORF">APLA_LOCUS11180</name>
</gene>
<evidence type="ECO:0000259" key="1">
    <source>
        <dbReference type="PROSITE" id="PS50191"/>
    </source>
</evidence>
<organism evidence="2 3">
    <name type="scientific">Arctia plantaginis</name>
    <name type="common">Wood tiger moth</name>
    <name type="synonym">Phalaena plantaginis</name>
    <dbReference type="NCBI Taxonomy" id="874455"/>
    <lineage>
        <taxon>Eukaryota</taxon>
        <taxon>Metazoa</taxon>
        <taxon>Ecdysozoa</taxon>
        <taxon>Arthropoda</taxon>
        <taxon>Hexapoda</taxon>
        <taxon>Insecta</taxon>
        <taxon>Pterygota</taxon>
        <taxon>Neoptera</taxon>
        <taxon>Endopterygota</taxon>
        <taxon>Lepidoptera</taxon>
        <taxon>Glossata</taxon>
        <taxon>Ditrysia</taxon>
        <taxon>Noctuoidea</taxon>
        <taxon>Erebidae</taxon>
        <taxon>Arctiinae</taxon>
        <taxon>Arctia</taxon>
    </lineage>
</organism>
<evidence type="ECO:0000313" key="3">
    <source>
        <dbReference type="Proteomes" id="UP000494256"/>
    </source>
</evidence>
<dbReference type="CDD" id="cd00170">
    <property type="entry name" value="SEC14"/>
    <property type="match status" value="1"/>
</dbReference>
<dbReference type="Pfam" id="PF00650">
    <property type="entry name" value="CRAL_TRIO"/>
    <property type="match status" value="1"/>
</dbReference>
<dbReference type="InterPro" id="IPR036865">
    <property type="entry name" value="CRAL-TRIO_dom_sf"/>
</dbReference>
<dbReference type="SUPFAM" id="SSF52087">
    <property type="entry name" value="CRAL/TRIO domain"/>
    <property type="match status" value="1"/>
</dbReference>
<dbReference type="PANTHER" id="PTHR10174:SF222">
    <property type="entry name" value="GH10083P-RELATED"/>
    <property type="match status" value="1"/>
</dbReference>
<dbReference type="InterPro" id="IPR001251">
    <property type="entry name" value="CRAL-TRIO_dom"/>
</dbReference>
<comment type="caution">
    <text evidence="2">The sequence shown here is derived from an EMBL/GenBank/DDBJ whole genome shotgun (WGS) entry which is preliminary data.</text>
</comment>
<reference evidence="2 3" key="1">
    <citation type="submission" date="2020-04" db="EMBL/GenBank/DDBJ databases">
        <authorList>
            <person name="Wallbank WR R."/>
            <person name="Pardo Diaz C."/>
            <person name="Kozak K."/>
            <person name="Martin S."/>
            <person name="Jiggins C."/>
            <person name="Moest M."/>
            <person name="Warren A I."/>
            <person name="Byers J.R.P. K."/>
            <person name="Montejo-Kovacevich G."/>
            <person name="Yen C E."/>
        </authorList>
    </citation>
    <scope>NUCLEOTIDE SEQUENCE [LARGE SCALE GENOMIC DNA]</scope>
</reference>
<dbReference type="PANTHER" id="PTHR10174">
    <property type="entry name" value="ALPHA-TOCOPHEROL TRANSFER PROTEIN-RELATED"/>
    <property type="match status" value="1"/>
</dbReference>
<dbReference type="SMART" id="SM00516">
    <property type="entry name" value="SEC14"/>
    <property type="match status" value="1"/>
</dbReference>
<accession>A0A8S1AKT2</accession>
<sequence length="313" mass="36916">MEAWPTSHLLELPPNGVQEIRKLYNFDSPDRIKQAVDVLEDWLKKQDHILKKDFSRGYLEKTIISCKGSVEKAKRRIDRLCTYKTLLPQFFLKTNWRTECKEVLDIALIAVLPKVTKDYYRVSVIKFHDKAMMEKHCLLYFQYNFILIEYVKAHDYVNGFIMILDFEEINILDMVTAINPVVLQQYMSILTEGFGARLKAIYVLTQSKLVDFFINITKKFLSEKISKRVNVIKTIEELYTTIPKEILPEEYGGQERSYKQISADWIEELSTKQHQDYIKMMYEACTDETLRRPDQFNDDLMGIPGSFRNMIVD</sequence>
<dbReference type="Proteomes" id="UP000494256">
    <property type="component" value="Unassembled WGS sequence"/>
</dbReference>
<dbReference type="SUPFAM" id="SSF46938">
    <property type="entry name" value="CRAL/TRIO N-terminal domain"/>
    <property type="match status" value="1"/>
</dbReference>
<dbReference type="InterPro" id="IPR036273">
    <property type="entry name" value="CRAL/TRIO_N_dom_sf"/>
</dbReference>
<dbReference type="AlphaFoldDB" id="A0A8S1AKT2"/>
<dbReference type="OrthoDB" id="427711at2759"/>
<name>A0A8S1AKT2_ARCPL</name>
<dbReference type="PROSITE" id="PS50191">
    <property type="entry name" value="CRAL_TRIO"/>
    <property type="match status" value="1"/>
</dbReference>
<dbReference type="PRINTS" id="PR00180">
    <property type="entry name" value="CRETINALDHBP"/>
</dbReference>
<dbReference type="Gene3D" id="3.40.525.10">
    <property type="entry name" value="CRAL-TRIO lipid binding domain"/>
    <property type="match status" value="1"/>
</dbReference>
<protein>
    <recommendedName>
        <fullName evidence="1">CRAL-TRIO domain-containing protein</fullName>
    </recommendedName>
</protein>
<dbReference type="GO" id="GO:0016020">
    <property type="term" value="C:membrane"/>
    <property type="evidence" value="ECO:0007669"/>
    <property type="project" value="TreeGrafter"/>
</dbReference>
<proteinExistence type="predicted"/>
<dbReference type="Gene3D" id="1.20.5.1200">
    <property type="entry name" value="Alpha-tocopherol transfer"/>
    <property type="match status" value="1"/>
</dbReference>
<dbReference type="EMBL" id="CADEBD010000327">
    <property type="protein sequence ID" value="CAB3245633.1"/>
    <property type="molecule type" value="Genomic_DNA"/>
</dbReference>
<feature type="domain" description="CRAL-TRIO" evidence="1">
    <location>
        <begin position="140"/>
        <end position="259"/>
    </location>
</feature>
<dbReference type="GO" id="GO:1902936">
    <property type="term" value="F:phosphatidylinositol bisphosphate binding"/>
    <property type="evidence" value="ECO:0007669"/>
    <property type="project" value="TreeGrafter"/>
</dbReference>
<evidence type="ECO:0000313" key="2">
    <source>
        <dbReference type="EMBL" id="CAB3245633.1"/>
    </source>
</evidence>